<gene>
    <name evidence="1" type="ORF">B5V51_12090</name>
</gene>
<comment type="caution">
    <text evidence="1">The sequence shown here is derived from an EMBL/GenBank/DDBJ whole genome shotgun (WGS) entry which is preliminary data.</text>
</comment>
<proteinExistence type="predicted"/>
<dbReference type="EMBL" id="NWSH01006238">
    <property type="protein sequence ID" value="PCG63573.1"/>
    <property type="molecule type" value="Genomic_DNA"/>
</dbReference>
<evidence type="ECO:0000313" key="1">
    <source>
        <dbReference type="EMBL" id="PCG63573.1"/>
    </source>
</evidence>
<name>A0A2A4IWT4_HELVI</name>
<organism evidence="1">
    <name type="scientific">Heliothis virescens</name>
    <name type="common">Tobacco budworm moth</name>
    <dbReference type="NCBI Taxonomy" id="7102"/>
    <lineage>
        <taxon>Eukaryota</taxon>
        <taxon>Metazoa</taxon>
        <taxon>Ecdysozoa</taxon>
        <taxon>Arthropoda</taxon>
        <taxon>Hexapoda</taxon>
        <taxon>Insecta</taxon>
        <taxon>Pterygota</taxon>
        <taxon>Neoptera</taxon>
        <taxon>Endopterygota</taxon>
        <taxon>Lepidoptera</taxon>
        <taxon>Glossata</taxon>
        <taxon>Ditrysia</taxon>
        <taxon>Noctuoidea</taxon>
        <taxon>Noctuidae</taxon>
        <taxon>Heliothinae</taxon>
        <taxon>Heliothis</taxon>
    </lineage>
</organism>
<sequence length="305" mass="35322">MDQDGRPPRYCLTLPPVITPRYSQIHIIDAMKHVTAFEGMGVVFGFQFHTILPLDDIVVEWMVGETKYENDTSYIVKKELGIKVYVRIDHLDMRMAGRVRSNVYVLKNNGAQILATLFSYCHVIKKQDITEHKIKYERARNRRRGISAVHLRNKDIKIVKKHKSCDNNPNRIRNISKSPLRNKGRQLNVVKKKNMDRRVRDGQGRYPQVKNKRAWKPVEPLVHKPSAAKGLRNLSSIPDRQMPERPRAIHEPRKKCETVLITEPGVSKPECRLVMHEVPLHAESPPKVDCLPHQYVSQPSFKLTL</sequence>
<reference evidence="1" key="1">
    <citation type="submission" date="2017-09" db="EMBL/GenBank/DDBJ databases">
        <title>Contemporary evolution of a Lepidopteran species, Heliothis virescens, in response to modern agricultural practices.</title>
        <authorList>
            <person name="Fritz M.L."/>
            <person name="Deyonke A.M."/>
            <person name="Papanicolaou A."/>
            <person name="Micinski S."/>
            <person name="Westbrook J."/>
            <person name="Gould F."/>
        </authorList>
    </citation>
    <scope>NUCLEOTIDE SEQUENCE [LARGE SCALE GENOMIC DNA]</scope>
    <source>
        <strain evidence="1">HvINT-</strain>
        <tissue evidence="1">Whole body</tissue>
    </source>
</reference>
<protein>
    <submittedName>
        <fullName evidence="1">Uncharacterized protein</fullName>
    </submittedName>
</protein>
<accession>A0A2A4IWT4</accession>
<dbReference type="AlphaFoldDB" id="A0A2A4IWT4"/>